<evidence type="ECO:0000259" key="2">
    <source>
        <dbReference type="PROSITE" id="PS50181"/>
    </source>
</evidence>
<name>A0A2K2CXS2_BRADI</name>
<dbReference type="EMBL" id="CM000882">
    <property type="protein sequence ID" value="PNT66831.1"/>
    <property type="molecule type" value="Genomic_DNA"/>
</dbReference>
<reference evidence="4" key="3">
    <citation type="submission" date="2018-08" db="UniProtKB">
        <authorList>
            <consortium name="EnsemblPlants"/>
        </authorList>
    </citation>
    <scope>IDENTIFICATION</scope>
    <source>
        <strain evidence="4">cv. Bd21</strain>
    </source>
</reference>
<dbReference type="AlphaFoldDB" id="A0A2K2CXS2"/>
<feature type="compositionally biased region" description="Basic and acidic residues" evidence="1">
    <location>
        <begin position="27"/>
        <end position="39"/>
    </location>
</feature>
<sequence>MKQSPDFSFLLPSFFPSARPEAATAEQDCRSPRPSDSFRKHQPPGNLFDGMLQGGGGQGPPGDGSGGGVGARDRLSNLPDELCHRIFSFLKAWEVVRTSALSEGWRYMWESAPSLDIRHDASADRLRCHYRQFVQDLLQWRDQDVPLLKLRLRWTSDGMANTWIRRAVRLHAKAIELSGMHHRRRPHLDCENFLFGSLKILHLSRVFMDTDNLKQLSCKCVFLGELVLKNSKIYGTEIRSVSLRRLTMVSCFTPKGLLESWLMLRALPCCAASDSDLAVFFLRSSVRGH</sequence>
<protein>
    <recommendedName>
        <fullName evidence="2">F-box domain-containing protein</fullName>
    </recommendedName>
</protein>
<feature type="domain" description="F-box" evidence="2">
    <location>
        <begin position="72"/>
        <end position="126"/>
    </location>
</feature>
<dbReference type="PANTHER" id="PTHR34223:SF34">
    <property type="entry name" value="F-BOX DOMAIN-CONTAINING PROTEIN"/>
    <property type="match status" value="1"/>
</dbReference>
<dbReference type="EnsemblPlants" id="PNT66832">
    <property type="protein sequence ID" value="PNT66832"/>
    <property type="gene ID" value="BRADI_3g17484v3"/>
</dbReference>
<dbReference type="RefSeq" id="XP_024317732.1">
    <property type="nucleotide sequence ID" value="XM_024461964.1"/>
</dbReference>
<dbReference type="PANTHER" id="PTHR34223">
    <property type="entry name" value="OS11G0201299 PROTEIN"/>
    <property type="match status" value="1"/>
</dbReference>
<evidence type="ECO:0000256" key="1">
    <source>
        <dbReference type="SAM" id="MobiDB-lite"/>
    </source>
</evidence>
<dbReference type="RefSeq" id="XP_024317731.1">
    <property type="nucleotide sequence ID" value="XM_024461963.1"/>
</dbReference>
<dbReference type="STRING" id="15368.A0A2K2CXS2"/>
<dbReference type="Gramene" id="PNT66832">
    <property type="protein sequence ID" value="PNT66832"/>
    <property type="gene ID" value="BRADI_3g17484v3"/>
</dbReference>
<dbReference type="PROSITE" id="PS50181">
    <property type="entry name" value="FBOX"/>
    <property type="match status" value="1"/>
</dbReference>
<dbReference type="GeneID" id="104584054"/>
<dbReference type="SUPFAM" id="SSF81383">
    <property type="entry name" value="F-box domain"/>
    <property type="match status" value="1"/>
</dbReference>
<gene>
    <name evidence="4" type="primary">LOC104584054</name>
    <name evidence="3" type="ORF">BRADI_3g17484v3</name>
</gene>
<evidence type="ECO:0000313" key="4">
    <source>
        <dbReference type="EnsemblPlants" id="PNT66831"/>
    </source>
</evidence>
<evidence type="ECO:0000313" key="5">
    <source>
        <dbReference type="Proteomes" id="UP000008810"/>
    </source>
</evidence>
<dbReference type="Pfam" id="PF00646">
    <property type="entry name" value="F-box"/>
    <property type="match status" value="1"/>
</dbReference>
<dbReference type="InterPro" id="IPR001810">
    <property type="entry name" value="F-box_dom"/>
</dbReference>
<dbReference type="Gene3D" id="1.20.1280.50">
    <property type="match status" value="1"/>
</dbReference>
<reference evidence="3" key="2">
    <citation type="submission" date="2017-06" db="EMBL/GenBank/DDBJ databases">
        <title>WGS assembly of Brachypodium distachyon.</title>
        <authorList>
            <consortium name="The International Brachypodium Initiative"/>
            <person name="Lucas S."/>
            <person name="Harmon-Smith M."/>
            <person name="Lail K."/>
            <person name="Tice H."/>
            <person name="Grimwood J."/>
            <person name="Bruce D."/>
            <person name="Barry K."/>
            <person name="Shu S."/>
            <person name="Lindquist E."/>
            <person name="Wang M."/>
            <person name="Pitluck S."/>
            <person name="Vogel J.P."/>
            <person name="Garvin D.F."/>
            <person name="Mockler T.C."/>
            <person name="Schmutz J."/>
            <person name="Rokhsar D."/>
            <person name="Bevan M.W."/>
        </authorList>
    </citation>
    <scope>NUCLEOTIDE SEQUENCE</scope>
    <source>
        <strain evidence="3">Bd21</strain>
    </source>
</reference>
<organism evidence="3">
    <name type="scientific">Brachypodium distachyon</name>
    <name type="common">Purple false brome</name>
    <name type="synonym">Trachynia distachya</name>
    <dbReference type="NCBI Taxonomy" id="15368"/>
    <lineage>
        <taxon>Eukaryota</taxon>
        <taxon>Viridiplantae</taxon>
        <taxon>Streptophyta</taxon>
        <taxon>Embryophyta</taxon>
        <taxon>Tracheophyta</taxon>
        <taxon>Spermatophyta</taxon>
        <taxon>Magnoliopsida</taxon>
        <taxon>Liliopsida</taxon>
        <taxon>Poales</taxon>
        <taxon>Poaceae</taxon>
        <taxon>BOP clade</taxon>
        <taxon>Pooideae</taxon>
        <taxon>Stipodae</taxon>
        <taxon>Brachypodieae</taxon>
        <taxon>Brachypodium</taxon>
    </lineage>
</organism>
<evidence type="ECO:0000313" key="3">
    <source>
        <dbReference type="EMBL" id="PNT66832.1"/>
    </source>
</evidence>
<accession>A0A2K2CXS2</accession>
<dbReference type="Gramene" id="PNT66831">
    <property type="protein sequence ID" value="PNT66831"/>
    <property type="gene ID" value="BRADI_3g17484v3"/>
</dbReference>
<reference evidence="3 4" key="1">
    <citation type="journal article" date="2010" name="Nature">
        <title>Genome sequencing and analysis of the model grass Brachypodium distachyon.</title>
        <authorList>
            <consortium name="International Brachypodium Initiative"/>
        </authorList>
    </citation>
    <scope>NUCLEOTIDE SEQUENCE [LARGE SCALE GENOMIC DNA]</scope>
    <source>
        <strain evidence="3">Bd21</strain>
        <strain evidence="4">cv. Bd21</strain>
    </source>
</reference>
<keyword evidence="5" id="KW-1185">Reference proteome</keyword>
<dbReference type="ExpressionAtlas" id="A0A2K2CXS2">
    <property type="expression patterns" value="baseline"/>
</dbReference>
<dbReference type="InterPro" id="IPR053197">
    <property type="entry name" value="F-box_SCFL_complex_component"/>
</dbReference>
<proteinExistence type="predicted"/>
<dbReference type="InterPro" id="IPR036047">
    <property type="entry name" value="F-box-like_dom_sf"/>
</dbReference>
<dbReference type="Proteomes" id="UP000008810">
    <property type="component" value="Chromosome 3"/>
</dbReference>
<dbReference type="EMBL" id="CM000882">
    <property type="protein sequence ID" value="PNT66832.1"/>
    <property type="molecule type" value="Genomic_DNA"/>
</dbReference>
<feature type="region of interest" description="Disordered" evidence="1">
    <location>
        <begin position="20"/>
        <end position="73"/>
    </location>
</feature>
<dbReference type="OrthoDB" id="683801at2759"/>
<feature type="compositionally biased region" description="Gly residues" evidence="1">
    <location>
        <begin position="52"/>
        <end position="70"/>
    </location>
</feature>
<dbReference type="EnsemblPlants" id="PNT66831">
    <property type="protein sequence ID" value="PNT66831"/>
    <property type="gene ID" value="BRADI_3g17484v3"/>
</dbReference>